<feature type="transmembrane region" description="Helical" evidence="1">
    <location>
        <begin position="34"/>
        <end position="51"/>
    </location>
</feature>
<protein>
    <submittedName>
        <fullName evidence="2">Uncharacterized protein</fullName>
    </submittedName>
</protein>
<evidence type="ECO:0000313" key="2">
    <source>
        <dbReference type="EMBL" id="EEX72967.1"/>
    </source>
</evidence>
<dbReference type="AlphaFoldDB" id="C9LD09"/>
<keyword evidence="3" id="KW-1185">Reference proteome</keyword>
<proteinExistence type="predicted"/>
<reference evidence="2" key="1">
    <citation type="submission" date="2009-09" db="EMBL/GenBank/DDBJ databases">
        <authorList>
            <person name="Weinstock G."/>
            <person name="Sodergren E."/>
            <person name="Clifton S."/>
            <person name="Fulton L."/>
            <person name="Fulton B."/>
            <person name="Courtney L."/>
            <person name="Fronick C."/>
            <person name="Harrison M."/>
            <person name="Strong C."/>
            <person name="Farmer C."/>
            <person name="Delahaunty K."/>
            <person name="Markovic C."/>
            <person name="Hall O."/>
            <person name="Minx P."/>
            <person name="Tomlinson C."/>
            <person name="Mitreva M."/>
            <person name="Nelson J."/>
            <person name="Hou S."/>
            <person name="Wollam A."/>
            <person name="Pepin K.H."/>
            <person name="Johnson M."/>
            <person name="Bhonagiri V."/>
            <person name="Nash W.E."/>
            <person name="Warren W."/>
            <person name="Chinwalla A."/>
            <person name="Mardis E.R."/>
            <person name="Wilson R.K."/>
        </authorList>
    </citation>
    <scope>NUCLEOTIDE SEQUENCE [LARGE SCALE GENOMIC DNA]</scope>
    <source>
        <strain evidence="2">ATCC 51259</strain>
    </source>
</reference>
<accession>C9LD09</accession>
<gene>
    <name evidence="2" type="ORF">GCWU000325_00131</name>
</gene>
<dbReference type="EMBL" id="ACIJ02000002">
    <property type="protein sequence ID" value="EEX72967.1"/>
    <property type="molecule type" value="Genomic_DNA"/>
</dbReference>
<name>C9LD09_9BACT</name>
<organism evidence="2 3">
    <name type="scientific">Alloprevotella tannerae ATCC 51259</name>
    <dbReference type="NCBI Taxonomy" id="626522"/>
    <lineage>
        <taxon>Bacteria</taxon>
        <taxon>Pseudomonadati</taxon>
        <taxon>Bacteroidota</taxon>
        <taxon>Bacteroidia</taxon>
        <taxon>Bacteroidales</taxon>
        <taxon>Prevotellaceae</taxon>
        <taxon>Alloprevotella</taxon>
    </lineage>
</organism>
<evidence type="ECO:0000313" key="3">
    <source>
        <dbReference type="Proteomes" id="UP000003460"/>
    </source>
</evidence>
<comment type="caution">
    <text evidence="2">The sequence shown here is derived from an EMBL/GenBank/DDBJ whole genome shotgun (WGS) entry which is preliminary data.</text>
</comment>
<dbReference type="Proteomes" id="UP000003460">
    <property type="component" value="Unassembled WGS sequence"/>
</dbReference>
<dbReference type="HOGENOM" id="CLU_2992957_0_0_10"/>
<sequence>MKTFFSIILSLLIGFLMVFSLIFCFDAPSLWTNIQLLIAWAVFWGFIIYILKRMNRL</sequence>
<evidence type="ECO:0000256" key="1">
    <source>
        <dbReference type="SAM" id="Phobius"/>
    </source>
</evidence>
<keyword evidence="1" id="KW-0472">Membrane</keyword>
<keyword evidence="1" id="KW-0812">Transmembrane</keyword>
<keyword evidence="1" id="KW-1133">Transmembrane helix</keyword>